<feature type="domain" description="PF0610-like winged HTH N-terminal" evidence="1">
    <location>
        <begin position="4"/>
        <end position="40"/>
    </location>
</feature>
<name>A0A0V8RXL4_PYROC</name>
<dbReference type="PANTHER" id="PTHR40663:SF2">
    <property type="entry name" value="TRANSCRIPTIONAL REGULATOR"/>
    <property type="match status" value="1"/>
</dbReference>
<dbReference type="Proteomes" id="UP000053352">
    <property type="component" value="Unassembled WGS sequence"/>
</dbReference>
<proteinExistence type="predicted"/>
<keyword evidence="4" id="KW-1185">Reference proteome</keyword>
<evidence type="ECO:0000259" key="2">
    <source>
        <dbReference type="Pfam" id="PF23470"/>
    </source>
</evidence>
<evidence type="ECO:0000313" key="4">
    <source>
        <dbReference type="Proteomes" id="UP000053352"/>
    </source>
</evidence>
<dbReference type="PANTHER" id="PTHR40663">
    <property type="match status" value="1"/>
</dbReference>
<dbReference type="InterPro" id="IPR036390">
    <property type="entry name" value="WH_DNA-bd_sf"/>
</dbReference>
<dbReference type="STRING" id="2309.CF15_05835"/>
<reference evidence="3 4" key="1">
    <citation type="submission" date="2015-11" db="EMBL/GenBank/DDBJ databases">
        <title>Genome sequence of Pyrodictium occultum PL-19, a marine hyperthermophilic archaeon isolated from Volcano, Italy.</title>
        <authorList>
            <person name="Utturkar S."/>
            <person name="Huber H."/>
            <person name="Leptihn S."/>
            <person name="Brown S."/>
            <person name="Stetter K.O."/>
            <person name="Podar M."/>
        </authorList>
    </citation>
    <scope>NUCLEOTIDE SEQUENCE [LARGE SCALE GENOMIC DNA]</scope>
    <source>
        <strain evidence="3 4">PL-19</strain>
    </source>
</reference>
<evidence type="ECO:0000259" key="1">
    <source>
        <dbReference type="Pfam" id="PF21476"/>
    </source>
</evidence>
<dbReference type="InterPro" id="IPR057022">
    <property type="entry name" value="PF0610-like_Zn_ribbon_C"/>
</dbReference>
<comment type="caution">
    <text evidence="3">The sequence shown here is derived from an EMBL/GenBank/DDBJ whole genome shotgun (WGS) entry which is preliminary data.</text>
</comment>
<dbReference type="InterPro" id="IPR038767">
    <property type="entry name" value="PF0610-like"/>
</dbReference>
<gene>
    <name evidence="3" type="ORF">CF15_05835</name>
</gene>
<accession>A0A0V8RXL4</accession>
<dbReference type="Pfam" id="PF21476">
    <property type="entry name" value="PF0610-like_N"/>
    <property type="match status" value="1"/>
</dbReference>
<evidence type="ECO:0000313" key="3">
    <source>
        <dbReference type="EMBL" id="KSW12744.1"/>
    </source>
</evidence>
<feature type="domain" description="PF0610-like rubredoxin-like zinc beta-ribbon C-terminal" evidence="2">
    <location>
        <begin position="52"/>
        <end position="90"/>
    </location>
</feature>
<organism evidence="3 4">
    <name type="scientific">Pyrodictium occultum</name>
    <dbReference type="NCBI Taxonomy" id="2309"/>
    <lineage>
        <taxon>Archaea</taxon>
        <taxon>Thermoproteota</taxon>
        <taxon>Thermoprotei</taxon>
        <taxon>Desulfurococcales</taxon>
        <taxon>Pyrodictiaceae</taxon>
        <taxon>Pyrodictium</taxon>
    </lineage>
</organism>
<dbReference type="Pfam" id="PF23470">
    <property type="entry name" value="Zn_ribbon_PF0610"/>
    <property type="match status" value="1"/>
</dbReference>
<dbReference type="SUPFAM" id="SSF46785">
    <property type="entry name" value="Winged helix' DNA-binding domain"/>
    <property type="match status" value="1"/>
</dbReference>
<sequence>MESRGPLTAREIAELVGLDPVTGEREVYEHLRHIAKTLRRAYGGRAVLYMIPPRCRDCGYVFRDLREPRKPSRCPRCRSQRIEPPRFYIEVD</sequence>
<dbReference type="InterPro" id="IPR049159">
    <property type="entry name" value="PF0610-like_wHTH_N"/>
</dbReference>
<dbReference type="EMBL" id="LNTB01000001">
    <property type="protein sequence ID" value="KSW12744.1"/>
    <property type="molecule type" value="Genomic_DNA"/>
</dbReference>
<protein>
    <submittedName>
        <fullName evidence="3">Transcriptional regulator</fullName>
    </submittedName>
</protein>
<dbReference type="AlphaFoldDB" id="A0A0V8RXL4"/>